<dbReference type="GO" id="GO:0005506">
    <property type="term" value="F:iron ion binding"/>
    <property type="evidence" value="ECO:0007669"/>
    <property type="project" value="TreeGrafter"/>
</dbReference>
<name>A0A1M5VKH2_9BACT</name>
<dbReference type="PANTHER" id="PTHR35177:SF2">
    <property type="entry name" value="HYDROGENASE MATURATION FACTOR HYBG"/>
    <property type="match status" value="1"/>
</dbReference>
<dbReference type="InterPro" id="IPR001109">
    <property type="entry name" value="Hydrogenase_HupF/HypC"/>
</dbReference>
<dbReference type="PANTHER" id="PTHR35177">
    <property type="entry name" value="HYDROGENASE MATURATION FACTOR HYBG"/>
    <property type="match status" value="1"/>
</dbReference>
<dbReference type="Pfam" id="PF01455">
    <property type="entry name" value="HupF_HypC"/>
    <property type="match status" value="1"/>
</dbReference>
<dbReference type="Proteomes" id="UP000184139">
    <property type="component" value="Unassembled WGS sequence"/>
</dbReference>
<dbReference type="InterPro" id="IPR019812">
    <property type="entry name" value="Hydgase_assmbl_chp_CS"/>
</dbReference>
<dbReference type="AlphaFoldDB" id="A0A1M5VKH2"/>
<dbReference type="GO" id="GO:1902670">
    <property type="term" value="F:carbon dioxide binding"/>
    <property type="evidence" value="ECO:0007669"/>
    <property type="project" value="TreeGrafter"/>
</dbReference>
<dbReference type="GO" id="GO:0051604">
    <property type="term" value="P:protein maturation"/>
    <property type="evidence" value="ECO:0007669"/>
    <property type="project" value="TreeGrafter"/>
</dbReference>
<evidence type="ECO:0000313" key="2">
    <source>
        <dbReference type="EMBL" id="SHH75423.1"/>
    </source>
</evidence>
<organism evidence="2 3">
    <name type="scientific">Desulfofustis glycolicus DSM 9705</name>
    <dbReference type="NCBI Taxonomy" id="1121409"/>
    <lineage>
        <taxon>Bacteria</taxon>
        <taxon>Pseudomonadati</taxon>
        <taxon>Thermodesulfobacteriota</taxon>
        <taxon>Desulfobulbia</taxon>
        <taxon>Desulfobulbales</taxon>
        <taxon>Desulfocapsaceae</taxon>
        <taxon>Desulfofustis</taxon>
    </lineage>
</organism>
<dbReference type="NCBIfam" id="TIGR00074">
    <property type="entry name" value="hypC_hupF"/>
    <property type="match status" value="1"/>
</dbReference>
<evidence type="ECO:0000313" key="3">
    <source>
        <dbReference type="Proteomes" id="UP000184139"/>
    </source>
</evidence>
<evidence type="ECO:0000256" key="1">
    <source>
        <dbReference type="ARBA" id="ARBA00006018"/>
    </source>
</evidence>
<protein>
    <submittedName>
        <fullName evidence="2">Hydrogenase maturation protein HypC</fullName>
    </submittedName>
</protein>
<comment type="similarity">
    <text evidence="1">Belongs to the HupF/HypC family.</text>
</comment>
<sequence>MCLAVPMKVEQVEGSPDDFTSEQLATVNMDGISRKVRLDVVDRWPEVGDYVIVHAGFAIHSLVEEEAKRNIELIRELASHMPEEMLQGGDGS</sequence>
<proteinExistence type="inferred from homology"/>
<accession>A0A1M5VKH2</accession>
<dbReference type="Gene3D" id="2.30.30.140">
    <property type="match status" value="1"/>
</dbReference>
<keyword evidence="3" id="KW-1185">Reference proteome</keyword>
<dbReference type="PRINTS" id="PR00445">
    <property type="entry name" value="HUPFHYPC"/>
</dbReference>
<dbReference type="SUPFAM" id="SSF159127">
    <property type="entry name" value="HupF/HypC-like"/>
    <property type="match status" value="1"/>
</dbReference>
<dbReference type="STRING" id="1121409.SAMN02745124_01745"/>
<reference evidence="2 3" key="1">
    <citation type="submission" date="2016-11" db="EMBL/GenBank/DDBJ databases">
        <authorList>
            <person name="Jaros S."/>
            <person name="Januszkiewicz K."/>
            <person name="Wedrychowicz H."/>
        </authorList>
    </citation>
    <scope>NUCLEOTIDE SEQUENCE [LARGE SCALE GENOMIC DNA]</scope>
    <source>
        <strain evidence="2 3">DSM 9705</strain>
    </source>
</reference>
<dbReference type="EMBL" id="FQXS01000008">
    <property type="protein sequence ID" value="SHH75423.1"/>
    <property type="molecule type" value="Genomic_DNA"/>
</dbReference>
<dbReference type="OrthoDB" id="9806017at2"/>
<gene>
    <name evidence="2" type="ORF">SAMN02745124_01745</name>
</gene>
<dbReference type="PROSITE" id="PS01097">
    <property type="entry name" value="HUPF_HYPC"/>
    <property type="match status" value="1"/>
</dbReference>